<feature type="transmembrane region" description="Helical" evidence="8">
    <location>
        <begin position="321"/>
        <end position="342"/>
    </location>
</feature>
<dbReference type="Gene3D" id="1.50.10.150">
    <property type="entry name" value="Voltage-dependent anion channel"/>
    <property type="match status" value="1"/>
</dbReference>
<feature type="transmembrane region" description="Helical" evidence="8">
    <location>
        <begin position="12"/>
        <end position="31"/>
    </location>
</feature>
<comment type="subcellular location">
    <subcellularLocation>
        <location evidence="1">Cell membrane</location>
        <topology evidence="1">Multi-pass membrane protein</topology>
    </subcellularLocation>
</comment>
<evidence type="ECO:0000313" key="10">
    <source>
        <dbReference type="Proteomes" id="UP001250656"/>
    </source>
</evidence>
<organism evidence="9 10">
    <name type="scientific">Pricia mediterranea</name>
    <dbReference type="NCBI Taxonomy" id="3076079"/>
    <lineage>
        <taxon>Bacteria</taxon>
        <taxon>Pseudomonadati</taxon>
        <taxon>Bacteroidota</taxon>
        <taxon>Flavobacteriia</taxon>
        <taxon>Flavobacteriales</taxon>
        <taxon>Flavobacteriaceae</taxon>
        <taxon>Pricia</taxon>
    </lineage>
</organism>
<feature type="transmembrane region" description="Helical" evidence="8">
    <location>
        <begin position="169"/>
        <end position="195"/>
    </location>
</feature>
<evidence type="ECO:0000313" key="9">
    <source>
        <dbReference type="EMBL" id="MDT7827077.1"/>
    </source>
</evidence>
<feature type="transmembrane region" description="Helical" evidence="8">
    <location>
        <begin position="102"/>
        <end position="123"/>
    </location>
</feature>
<comment type="similarity">
    <text evidence="2">Belongs to the tellurite-resistance/dicarboxylate transporter (TDT) family.</text>
</comment>
<evidence type="ECO:0000256" key="4">
    <source>
        <dbReference type="ARBA" id="ARBA00022475"/>
    </source>
</evidence>
<reference evidence="9 10" key="1">
    <citation type="submission" date="2023-09" db="EMBL/GenBank/DDBJ databases">
        <title>Novel taxa isolated from Blanes Bay.</title>
        <authorList>
            <person name="Rey-Velasco X."/>
            <person name="Lucena T."/>
        </authorList>
    </citation>
    <scope>NUCLEOTIDE SEQUENCE [LARGE SCALE GENOMIC DNA]</scope>
    <source>
        <strain evidence="9 10">S334</strain>
    </source>
</reference>
<evidence type="ECO:0000256" key="8">
    <source>
        <dbReference type="SAM" id="Phobius"/>
    </source>
</evidence>
<dbReference type="PANTHER" id="PTHR31686">
    <property type="match status" value="1"/>
</dbReference>
<dbReference type="Proteomes" id="UP001250656">
    <property type="component" value="Unassembled WGS sequence"/>
</dbReference>
<evidence type="ECO:0000256" key="7">
    <source>
        <dbReference type="ARBA" id="ARBA00023136"/>
    </source>
</evidence>
<feature type="transmembrane region" description="Helical" evidence="8">
    <location>
        <begin position="79"/>
        <end position="96"/>
    </location>
</feature>
<keyword evidence="10" id="KW-1185">Reference proteome</keyword>
<dbReference type="InterPro" id="IPR038665">
    <property type="entry name" value="Voltage-dep_anion_channel_sf"/>
</dbReference>
<feature type="transmembrane region" description="Helical" evidence="8">
    <location>
        <begin position="143"/>
        <end position="163"/>
    </location>
</feature>
<evidence type="ECO:0000256" key="3">
    <source>
        <dbReference type="ARBA" id="ARBA00022448"/>
    </source>
</evidence>
<feature type="transmembrane region" description="Helical" evidence="8">
    <location>
        <begin position="250"/>
        <end position="269"/>
    </location>
</feature>
<feature type="transmembrane region" description="Helical" evidence="8">
    <location>
        <begin position="37"/>
        <end position="58"/>
    </location>
</feature>
<evidence type="ECO:0000256" key="6">
    <source>
        <dbReference type="ARBA" id="ARBA00022989"/>
    </source>
</evidence>
<dbReference type="RefSeq" id="WP_314011864.1">
    <property type="nucleotide sequence ID" value="NZ_JAVTTP010000001.1"/>
</dbReference>
<dbReference type="EMBL" id="JAVTTP010000001">
    <property type="protein sequence ID" value="MDT7827077.1"/>
    <property type="molecule type" value="Genomic_DNA"/>
</dbReference>
<keyword evidence="6 8" id="KW-1133">Transmembrane helix</keyword>
<gene>
    <name evidence="9" type="ORF">RQM65_00175</name>
</gene>
<accession>A0ABU3L025</accession>
<keyword evidence="4" id="KW-1003">Cell membrane</keyword>
<evidence type="ECO:0000256" key="2">
    <source>
        <dbReference type="ARBA" id="ARBA00008566"/>
    </source>
</evidence>
<protein>
    <submittedName>
        <fullName evidence="9">Tellurite resistance/C4-dicarboxylate transporter family protein</fullName>
    </submittedName>
</protein>
<comment type="caution">
    <text evidence="9">The sequence shown here is derived from an EMBL/GenBank/DDBJ whole genome shotgun (WGS) entry which is preliminary data.</text>
</comment>
<feature type="transmembrane region" description="Helical" evidence="8">
    <location>
        <begin position="289"/>
        <end position="309"/>
    </location>
</feature>
<evidence type="ECO:0000256" key="1">
    <source>
        <dbReference type="ARBA" id="ARBA00004651"/>
    </source>
</evidence>
<dbReference type="InterPro" id="IPR004695">
    <property type="entry name" value="SLAC1/Mae1/Ssu1/TehA"/>
</dbReference>
<feature type="transmembrane region" description="Helical" evidence="8">
    <location>
        <begin position="207"/>
        <end position="230"/>
    </location>
</feature>
<name>A0ABU3L025_9FLAO</name>
<dbReference type="PANTHER" id="PTHR31686:SF1">
    <property type="entry name" value="SULFITE EFFLUX PUMP SSU1"/>
    <property type="match status" value="1"/>
</dbReference>
<keyword evidence="5 8" id="KW-0812">Transmembrane</keyword>
<proteinExistence type="inferred from homology"/>
<dbReference type="InterPro" id="IPR051629">
    <property type="entry name" value="Sulfite_efflux_TDT"/>
</dbReference>
<sequence length="354" mass="39816">MSIFLQKIKNLLPAYFAMVMATGIVSIASYLNGFELFAYSLFYLNLVFLGGLSMMFLYRCLSYSREVLNDFRSYVKGPGFFTIVAALCIIGNQFIMLTGNTAVATLLLILAGIIWLFVGYGFFYNITVSGAKKPLREGINGTWLVIIVAIQALSGLISSLTVGSQTHDYILLFVALCLFLIGCIFYLFIMSLIIYRMSFFLLNANELGAPYWINMGATAITTLAGSLLILHEQHFNFIMDIMPFIKGFTLFFWAAGTWWIPLLIILGMWRHLIMKVPAPISPNGYDPSYWGMVFPLGMYTVATFRLSQALEVPFLEQIPTYFVYIAVLAWLAVVIGFFRHLLDWALQKPKSGAS</sequence>
<keyword evidence="7 8" id="KW-0472">Membrane</keyword>
<dbReference type="Pfam" id="PF03595">
    <property type="entry name" value="SLAC1"/>
    <property type="match status" value="1"/>
</dbReference>
<evidence type="ECO:0000256" key="5">
    <source>
        <dbReference type="ARBA" id="ARBA00022692"/>
    </source>
</evidence>
<dbReference type="CDD" id="cd09319">
    <property type="entry name" value="TDT_like_1"/>
    <property type="match status" value="1"/>
</dbReference>
<keyword evidence="3" id="KW-0813">Transport</keyword>